<evidence type="ECO:0000313" key="2">
    <source>
        <dbReference type="EMBL" id="KDN86987.1"/>
    </source>
</evidence>
<dbReference type="HOGENOM" id="CLU_1508689_0_0_11"/>
<gene>
    <name evidence="2" type="ORF">KCH_10720</name>
</gene>
<comment type="caution">
    <text evidence="2">The sequence shown here is derived from an EMBL/GenBank/DDBJ whole genome shotgun (WGS) entry which is preliminary data.</text>
</comment>
<evidence type="ECO:0008006" key="4">
    <source>
        <dbReference type="Google" id="ProtNLM"/>
    </source>
</evidence>
<feature type="chain" id="PRO_5038444599" description="Secreted protein" evidence="1">
    <location>
        <begin position="18"/>
        <end position="178"/>
    </location>
</feature>
<evidence type="ECO:0000313" key="3">
    <source>
        <dbReference type="Proteomes" id="UP000027178"/>
    </source>
</evidence>
<dbReference type="RefSeq" id="WP_035859400.1">
    <property type="nucleotide sequence ID" value="NZ_KK853997.1"/>
</dbReference>
<feature type="signal peptide" evidence="1">
    <location>
        <begin position="1"/>
        <end position="17"/>
    </location>
</feature>
<dbReference type="Proteomes" id="UP000027178">
    <property type="component" value="Unassembled WGS sequence"/>
</dbReference>
<accession>A0A066Z0E8</accession>
<sequence>MKTAARGTLLVTAPLFAAAPMMVDASARFEAFVPTVDATCVLHAHRAAAGGAHRADTSTTTGTVTCLDAAGAPGLTGTFEPAAVPADACTGDGYGDEYGDGTAIRWSDGTASTLRFADPEPTRVGGTASLVVNGRVTDESSRFPADTVHAVGTSSATGCGTPAGATALDSTLVLRLTH</sequence>
<organism evidence="2 3">
    <name type="scientific">Kitasatospora cheerisanensis KCTC 2395</name>
    <dbReference type="NCBI Taxonomy" id="1348663"/>
    <lineage>
        <taxon>Bacteria</taxon>
        <taxon>Bacillati</taxon>
        <taxon>Actinomycetota</taxon>
        <taxon>Actinomycetes</taxon>
        <taxon>Kitasatosporales</taxon>
        <taxon>Streptomycetaceae</taxon>
        <taxon>Kitasatospora</taxon>
    </lineage>
</organism>
<keyword evidence="3" id="KW-1185">Reference proteome</keyword>
<dbReference type="OrthoDB" id="3872209at2"/>
<evidence type="ECO:0000256" key="1">
    <source>
        <dbReference type="SAM" id="SignalP"/>
    </source>
</evidence>
<dbReference type="PATRIC" id="fig|1348663.4.peg.1022"/>
<dbReference type="AlphaFoldDB" id="A0A066Z0E8"/>
<reference evidence="2 3" key="1">
    <citation type="submission" date="2014-05" db="EMBL/GenBank/DDBJ databases">
        <title>Draft Genome Sequence of Kitasatospora cheerisanensis KCTC 2395.</title>
        <authorList>
            <person name="Nam D.H."/>
        </authorList>
    </citation>
    <scope>NUCLEOTIDE SEQUENCE [LARGE SCALE GENOMIC DNA]</scope>
    <source>
        <strain evidence="2 3">KCTC 2395</strain>
    </source>
</reference>
<protein>
    <recommendedName>
        <fullName evidence="4">Secreted protein</fullName>
    </recommendedName>
</protein>
<dbReference type="EMBL" id="JNBY01000050">
    <property type="protein sequence ID" value="KDN86987.1"/>
    <property type="molecule type" value="Genomic_DNA"/>
</dbReference>
<name>A0A066Z0E8_9ACTN</name>
<keyword evidence="1" id="KW-0732">Signal</keyword>
<dbReference type="eggNOG" id="ENOG5032NF3">
    <property type="taxonomic scope" value="Bacteria"/>
</dbReference>
<proteinExistence type="predicted"/>